<dbReference type="RefSeq" id="WP_425309953.1">
    <property type="nucleotide sequence ID" value="NZ_CP154795.1"/>
</dbReference>
<evidence type="ECO:0000313" key="3">
    <source>
        <dbReference type="Proteomes" id="UP001442841"/>
    </source>
</evidence>
<reference evidence="2 3" key="1">
    <citation type="submission" date="2024-04" db="EMBL/GenBank/DDBJ databases">
        <title>Isolation of an actinomycete strain from pig manure.</title>
        <authorList>
            <person name="Gong T."/>
            <person name="Yu Z."/>
            <person name="An M."/>
            <person name="Wei C."/>
            <person name="Yang W."/>
            <person name="Liu L."/>
        </authorList>
    </citation>
    <scope>NUCLEOTIDE SEQUENCE [LARGE SCALE GENOMIC DNA]</scope>
    <source>
        <strain evidence="2 3">ZF39</strain>
    </source>
</reference>
<keyword evidence="1" id="KW-0472">Membrane</keyword>
<name>A0ABZ3FTK3_9ACTN</name>
<accession>A0ABZ3FTK3</accession>
<dbReference type="EMBL" id="CP154795">
    <property type="protein sequence ID" value="XAN08495.1"/>
    <property type="molecule type" value="Genomic_DNA"/>
</dbReference>
<dbReference type="Proteomes" id="UP001442841">
    <property type="component" value="Chromosome"/>
</dbReference>
<evidence type="ECO:0000256" key="1">
    <source>
        <dbReference type="SAM" id="Phobius"/>
    </source>
</evidence>
<gene>
    <name evidence="2" type="ORF">AADG42_14690</name>
</gene>
<evidence type="ECO:0000313" key="2">
    <source>
        <dbReference type="EMBL" id="XAN08495.1"/>
    </source>
</evidence>
<keyword evidence="1" id="KW-0812">Transmembrane</keyword>
<organism evidence="2 3">
    <name type="scientific">Ammonicoccus fulvus</name>
    <dbReference type="NCBI Taxonomy" id="3138240"/>
    <lineage>
        <taxon>Bacteria</taxon>
        <taxon>Bacillati</taxon>
        <taxon>Actinomycetota</taxon>
        <taxon>Actinomycetes</taxon>
        <taxon>Propionibacteriales</taxon>
        <taxon>Propionibacteriaceae</taxon>
        <taxon>Ammonicoccus</taxon>
    </lineage>
</organism>
<proteinExistence type="predicted"/>
<keyword evidence="3" id="KW-1185">Reference proteome</keyword>
<protein>
    <submittedName>
        <fullName evidence="2">Uncharacterized protein</fullName>
    </submittedName>
</protein>
<sequence>MPSREQNPLRQYGVLAGPATFAPGITAGAIAIAVLALIATVVMIATPPRTVMVEGAPGAPIAIESNKRNPVVATDAPVDPSAVTCTITRADGTPARAGVDAPRTKPYEIGERTWYPVADLSIVRDGDTVTCSGQGLGNLHVTWNSGFDPRLYAIAGWVGAVVAGLFSAFAWAARRASRTRQP</sequence>
<feature type="transmembrane region" description="Helical" evidence="1">
    <location>
        <begin position="151"/>
        <end position="173"/>
    </location>
</feature>
<feature type="transmembrane region" description="Helical" evidence="1">
    <location>
        <begin position="12"/>
        <end position="45"/>
    </location>
</feature>
<keyword evidence="1" id="KW-1133">Transmembrane helix</keyword>